<accession>A0AA48HIY9</accession>
<reference evidence="1 2" key="1">
    <citation type="submission" date="2023-01" db="EMBL/GenBank/DDBJ databases">
        <title>Complete genome sequence of Roseicyclus marinus strain Dej080120_10.</title>
        <authorList>
            <person name="Ueki S."/>
            <person name="Maruyama F."/>
        </authorList>
    </citation>
    <scope>NUCLEOTIDE SEQUENCE [LARGE SCALE GENOMIC DNA]</scope>
    <source>
        <strain evidence="1 2">Dej080120_10</strain>
    </source>
</reference>
<proteinExistence type="predicted"/>
<organism evidence="1 2">
    <name type="scientific">Roseicyclus marinus</name>
    <dbReference type="NCBI Taxonomy" id="2161673"/>
    <lineage>
        <taxon>Bacteria</taxon>
        <taxon>Pseudomonadati</taxon>
        <taxon>Pseudomonadota</taxon>
        <taxon>Alphaproteobacteria</taxon>
        <taxon>Rhodobacterales</taxon>
        <taxon>Roseobacteraceae</taxon>
        <taxon>Roseicyclus</taxon>
    </lineage>
</organism>
<protein>
    <submittedName>
        <fullName evidence="1">Uncharacterized protein</fullName>
    </submittedName>
</protein>
<keyword evidence="2" id="KW-1185">Reference proteome</keyword>
<evidence type="ECO:0000313" key="1">
    <source>
        <dbReference type="EMBL" id="BDW86469.1"/>
    </source>
</evidence>
<evidence type="ECO:0000313" key="2">
    <source>
        <dbReference type="Proteomes" id="UP001337723"/>
    </source>
</evidence>
<gene>
    <name evidence="1" type="ORF">MACH21_26460</name>
</gene>
<dbReference type="AlphaFoldDB" id="A0AA48HIY9"/>
<dbReference type="RefSeq" id="WP_338272405.1">
    <property type="nucleotide sequence ID" value="NZ_AP027266.1"/>
</dbReference>
<sequence>MNMNFRRGYHAPGDNWHNRGVGAESAFCHDWRCQDCQRLLGKDDGAQMRIRRKPLDYVVGFPVYATCPNCGALNAKTKA</sequence>
<dbReference type="KEGG" id="rmai:MACH21_26460"/>
<dbReference type="Proteomes" id="UP001337723">
    <property type="component" value="Chromosome"/>
</dbReference>
<dbReference type="EMBL" id="AP027266">
    <property type="protein sequence ID" value="BDW86469.1"/>
    <property type="molecule type" value="Genomic_DNA"/>
</dbReference>
<name>A0AA48HIY9_9RHOB</name>